<dbReference type="AlphaFoldDB" id="A0A1Q8R2Z3"/>
<keyword evidence="1" id="KW-0812">Transmembrane</keyword>
<dbReference type="Pfam" id="PF09991">
    <property type="entry name" value="DUF2232"/>
    <property type="match status" value="1"/>
</dbReference>
<keyword evidence="1" id="KW-1133">Transmembrane helix</keyword>
<name>A0A1Q8R2Z3_9FIRM</name>
<dbReference type="STRING" id="1888891.DSOL_0173"/>
<feature type="transmembrane region" description="Helical" evidence="1">
    <location>
        <begin position="167"/>
        <end position="189"/>
    </location>
</feature>
<evidence type="ECO:0000313" key="3">
    <source>
        <dbReference type="Proteomes" id="UP000186102"/>
    </source>
</evidence>
<keyword evidence="1" id="KW-0472">Membrane</keyword>
<accession>A0A1Q8R2Z3</accession>
<evidence type="ECO:0008006" key="4">
    <source>
        <dbReference type="Google" id="ProtNLM"/>
    </source>
</evidence>
<evidence type="ECO:0000256" key="1">
    <source>
        <dbReference type="SAM" id="Phobius"/>
    </source>
</evidence>
<feature type="transmembrane region" description="Helical" evidence="1">
    <location>
        <begin position="210"/>
        <end position="227"/>
    </location>
</feature>
<gene>
    <name evidence="2" type="ORF">DSOL_0173</name>
</gene>
<keyword evidence="3" id="KW-1185">Reference proteome</keyword>
<organism evidence="2 3">
    <name type="scientific">Desulfosporosinus metallidurans</name>
    <dbReference type="NCBI Taxonomy" id="1888891"/>
    <lineage>
        <taxon>Bacteria</taxon>
        <taxon>Bacillati</taxon>
        <taxon>Bacillota</taxon>
        <taxon>Clostridia</taxon>
        <taxon>Eubacteriales</taxon>
        <taxon>Desulfitobacteriaceae</taxon>
        <taxon>Desulfosporosinus</taxon>
    </lineage>
</organism>
<feature type="transmembrane region" description="Helical" evidence="1">
    <location>
        <begin position="239"/>
        <end position="262"/>
    </location>
</feature>
<feature type="transmembrane region" description="Helical" evidence="1">
    <location>
        <begin position="74"/>
        <end position="92"/>
    </location>
</feature>
<dbReference type="Proteomes" id="UP000186102">
    <property type="component" value="Unassembled WGS sequence"/>
</dbReference>
<feature type="transmembrane region" description="Helical" evidence="1">
    <location>
        <begin position="274"/>
        <end position="297"/>
    </location>
</feature>
<feature type="transmembrane region" description="Helical" evidence="1">
    <location>
        <begin position="51"/>
        <end position="68"/>
    </location>
</feature>
<feature type="transmembrane region" description="Helical" evidence="1">
    <location>
        <begin position="20"/>
        <end position="44"/>
    </location>
</feature>
<feature type="transmembrane region" description="Helical" evidence="1">
    <location>
        <begin position="99"/>
        <end position="121"/>
    </location>
</feature>
<protein>
    <recommendedName>
        <fullName evidence="4">DUF2232 domain-containing protein</fullName>
    </recommendedName>
</protein>
<proteinExistence type="predicted"/>
<dbReference type="EMBL" id="MLBF01000001">
    <property type="protein sequence ID" value="OLN33995.1"/>
    <property type="molecule type" value="Genomic_DNA"/>
</dbReference>
<reference evidence="2 3" key="1">
    <citation type="submission" date="2016-09" db="EMBL/GenBank/DDBJ databases">
        <title>Complete genome of Desulfosporosinus sp. OL.</title>
        <authorList>
            <person name="Mardanov A."/>
            <person name="Beletsky A."/>
            <person name="Panova A."/>
            <person name="Karnachuk O."/>
            <person name="Ravin N."/>
        </authorList>
    </citation>
    <scope>NUCLEOTIDE SEQUENCE [LARGE SCALE GENOMIC DNA]</scope>
    <source>
        <strain evidence="2 3">OL</strain>
    </source>
</reference>
<sequence>MFLRDDEAMNYLAGAILLTFPWVGVSWGTWGAVWEILMLLALFLFGRRRGLLVSTVLVLIGYVAPLIVLGGTAFNQMTLVPLAGLLGVFGWQRNWQARVTFFWSAMVAAILGAIPTLSFLAQGFDSKTVSDMINLAVQQYKASGLLAVIQQQGISEVQLRDSLQQFIHFYGLIIPGLSAIVALAEYGLVFYSVSRWFRDEGRIPFTRWRLPWYAVWGGILGIVFYLLGDQFSWTVLSGLGINLMVVYGALTLVLGISVYLYLLQSPKIPRVLKFTLILTSFVYFFFSLVSIMMFGLFDLVFNFRRLPEES</sequence>
<dbReference type="OrthoDB" id="1726902at2"/>
<dbReference type="InterPro" id="IPR018710">
    <property type="entry name" value="DUF2232"/>
</dbReference>
<dbReference type="RefSeq" id="WP_075363011.1">
    <property type="nucleotide sequence ID" value="NZ_MLBF01000001.1"/>
</dbReference>
<comment type="caution">
    <text evidence="2">The sequence shown here is derived from an EMBL/GenBank/DDBJ whole genome shotgun (WGS) entry which is preliminary data.</text>
</comment>
<evidence type="ECO:0000313" key="2">
    <source>
        <dbReference type="EMBL" id="OLN33995.1"/>
    </source>
</evidence>